<dbReference type="Proteomes" id="UP000503464">
    <property type="component" value="Chromosome"/>
</dbReference>
<evidence type="ECO:0000313" key="1">
    <source>
        <dbReference type="EMBL" id="QKJ57931.1"/>
    </source>
</evidence>
<evidence type="ECO:0000313" key="2">
    <source>
        <dbReference type="Proteomes" id="UP000503464"/>
    </source>
</evidence>
<proteinExistence type="predicted"/>
<organism evidence="1 2">
    <name type="scientific">Serratia fonticola</name>
    <dbReference type="NCBI Taxonomy" id="47917"/>
    <lineage>
        <taxon>Bacteria</taxon>
        <taxon>Pseudomonadati</taxon>
        <taxon>Pseudomonadota</taxon>
        <taxon>Gammaproteobacteria</taxon>
        <taxon>Enterobacterales</taxon>
        <taxon>Yersiniaceae</taxon>
        <taxon>Serratia</taxon>
    </lineage>
</organism>
<dbReference type="AlphaFoldDB" id="A0AAE7EG59"/>
<name>A0AAE7EG59_SERFO</name>
<gene>
    <name evidence="1" type="ORF">G9399_05395</name>
</gene>
<dbReference type="EMBL" id="CP054160">
    <property type="protein sequence ID" value="QKJ57931.1"/>
    <property type="molecule type" value="Genomic_DNA"/>
</dbReference>
<accession>A0AAE7EG59</accession>
<protein>
    <submittedName>
        <fullName evidence="1">Uncharacterized protein</fullName>
    </submittedName>
</protein>
<sequence length="63" mass="7223">MDNQSHIPTTEVPLAETLRFPPSWQLNERQQRFIEDLWLVEDHAMPGSADNLATPGQDAEQHL</sequence>
<reference evidence="2" key="1">
    <citation type="submission" date="2020-03" db="EMBL/GenBank/DDBJ databases">
        <title>Genome sequences of seven Enterobacteriaceae strains isolated from Canadian wastewater treatment facilities.</title>
        <authorList>
            <person name="Huang H."/>
            <person name="Chmara J.T."/>
            <person name="Duceppe M.-O."/>
        </authorList>
    </citation>
    <scope>NUCLEOTIDE SEQUENCE [LARGE SCALE GENOMIC DNA]</scope>
    <source>
        <strain evidence="2">Biosolid 3</strain>
    </source>
</reference>
<dbReference type="RefSeq" id="WP_173408814.1">
    <property type="nucleotide sequence ID" value="NZ_CP054160.3"/>
</dbReference>